<proteinExistence type="predicted"/>
<dbReference type="Gene3D" id="3.40.630.30">
    <property type="match status" value="1"/>
</dbReference>
<dbReference type="Proteomes" id="UP000824005">
    <property type="component" value="Unassembled WGS sequence"/>
</dbReference>
<dbReference type="AlphaFoldDB" id="A0A9D1YW59"/>
<dbReference type="EMBL" id="DXDC01000253">
    <property type="protein sequence ID" value="HIY66282.1"/>
    <property type="molecule type" value="Genomic_DNA"/>
</dbReference>
<dbReference type="SUPFAM" id="SSF55729">
    <property type="entry name" value="Acyl-CoA N-acyltransferases (Nat)"/>
    <property type="match status" value="1"/>
</dbReference>
<organism evidence="1 2">
    <name type="scientific">Candidatus Agrococcus pullicola</name>
    <dbReference type="NCBI Taxonomy" id="2838429"/>
    <lineage>
        <taxon>Bacteria</taxon>
        <taxon>Bacillati</taxon>
        <taxon>Actinomycetota</taxon>
        <taxon>Actinomycetes</taxon>
        <taxon>Micrococcales</taxon>
        <taxon>Microbacteriaceae</taxon>
        <taxon>Agrococcus</taxon>
    </lineage>
</organism>
<reference evidence="1" key="1">
    <citation type="journal article" date="2021" name="PeerJ">
        <title>Extensive microbial diversity within the chicken gut microbiome revealed by metagenomics and culture.</title>
        <authorList>
            <person name="Gilroy R."/>
            <person name="Ravi A."/>
            <person name="Getino M."/>
            <person name="Pursley I."/>
            <person name="Horton D.L."/>
            <person name="Alikhan N.F."/>
            <person name="Baker D."/>
            <person name="Gharbi K."/>
            <person name="Hall N."/>
            <person name="Watson M."/>
            <person name="Adriaenssens E.M."/>
            <person name="Foster-Nyarko E."/>
            <person name="Jarju S."/>
            <person name="Secka A."/>
            <person name="Antonio M."/>
            <person name="Oren A."/>
            <person name="Chaudhuri R.R."/>
            <person name="La Ragione R."/>
            <person name="Hildebrand F."/>
            <person name="Pallen M.J."/>
        </authorList>
    </citation>
    <scope>NUCLEOTIDE SEQUENCE</scope>
    <source>
        <strain evidence="1">ChiGjej1B1-98</strain>
    </source>
</reference>
<dbReference type="PANTHER" id="PTHR41700">
    <property type="entry name" value="GCN5-RELATED N-ACETYLTRANSFERASE"/>
    <property type="match status" value="1"/>
</dbReference>
<comment type="caution">
    <text evidence="1">The sequence shown here is derived from an EMBL/GenBank/DDBJ whole genome shotgun (WGS) entry which is preliminary data.</text>
</comment>
<dbReference type="InterPro" id="IPR038764">
    <property type="entry name" value="GNAT_N_AcTrfase_prd"/>
</dbReference>
<evidence type="ECO:0008006" key="3">
    <source>
        <dbReference type="Google" id="ProtNLM"/>
    </source>
</evidence>
<dbReference type="PANTHER" id="PTHR41700:SF1">
    <property type="entry name" value="N-ACETYLTRANSFERASE DOMAIN-CONTAINING PROTEIN"/>
    <property type="match status" value="1"/>
</dbReference>
<reference evidence="1" key="2">
    <citation type="submission" date="2021-04" db="EMBL/GenBank/DDBJ databases">
        <authorList>
            <person name="Gilroy R."/>
        </authorList>
    </citation>
    <scope>NUCLEOTIDE SEQUENCE</scope>
    <source>
        <strain evidence="1">ChiGjej1B1-98</strain>
    </source>
</reference>
<sequence>MQATSLRAESLLPQGYSAARLNDPDGLREADALYRRVFGYTDPSFSLNPNLVTSLCHHGGSSVGVFDEFRELVGYAYGFAGIDDGQSFHFSQAAVVDHRQQGRGLGRTLKYLQAEEAARVGHREMRWTFDPLLVRNAHFNLDSLQAVGVGFLPRYFERRESDRILVNWELPADANRERCPKPTPPPTLGRSRWGTAVAGNGNDRWIPLPADANAVPAEVRSRVSERIAETLRATFDERHVLIGCSIVSDDTAAYLAVPRESLGTEQEHA</sequence>
<evidence type="ECO:0000313" key="1">
    <source>
        <dbReference type="EMBL" id="HIY66282.1"/>
    </source>
</evidence>
<accession>A0A9D1YW59</accession>
<gene>
    <name evidence="1" type="ORF">H9830_08415</name>
</gene>
<dbReference type="InterPro" id="IPR016181">
    <property type="entry name" value="Acyl_CoA_acyltransferase"/>
</dbReference>
<name>A0A9D1YW59_9MICO</name>
<evidence type="ECO:0000313" key="2">
    <source>
        <dbReference type="Proteomes" id="UP000824005"/>
    </source>
</evidence>
<protein>
    <recommendedName>
        <fullName evidence="3">GNAT family N-acetyltransferase</fullName>
    </recommendedName>
</protein>